<name>A0ABM6FFA3_9BURK</name>
<dbReference type="Proteomes" id="UP000177515">
    <property type="component" value="Chromosome 2"/>
</dbReference>
<accession>A0ABM6FFA3</accession>
<protein>
    <submittedName>
        <fullName evidence="1">Uncharacterized protein</fullName>
    </submittedName>
</protein>
<evidence type="ECO:0000313" key="1">
    <source>
        <dbReference type="EMBL" id="AOZ10594.1"/>
    </source>
</evidence>
<gene>
    <name evidence="1" type="ORF">BKK80_34205</name>
</gene>
<sequence>MISAHELAALLVLQSGGEAAWLNADDLTTLERHKLIVRGTRERHMARLSQAGNEWLAAVLHARQGPGEH</sequence>
<reference evidence="1 2" key="1">
    <citation type="submission" date="2016-10" db="EMBL/GenBank/DDBJ databases">
        <title>Complete genome sequences of three Cupriavidus strains isolated from various Malaysian environments.</title>
        <authorList>
            <person name="Abdullah A.A.-A."/>
            <person name="Shafie N.A.H."/>
            <person name="Lau N.S."/>
        </authorList>
    </citation>
    <scope>NUCLEOTIDE SEQUENCE [LARGE SCALE GENOMIC DNA]</scope>
    <source>
        <strain evidence="1 2">USMAA1020</strain>
    </source>
</reference>
<dbReference type="EMBL" id="CP017755">
    <property type="protein sequence ID" value="AOZ10594.1"/>
    <property type="molecule type" value="Genomic_DNA"/>
</dbReference>
<proteinExistence type="predicted"/>
<evidence type="ECO:0000313" key="2">
    <source>
        <dbReference type="Proteomes" id="UP000177515"/>
    </source>
</evidence>
<keyword evidence="2" id="KW-1185">Reference proteome</keyword>
<organism evidence="1 2">
    <name type="scientific">Cupriavidus malaysiensis</name>
    <dbReference type="NCBI Taxonomy" id="367825"/>
    <lineage>
        <taxon>Bacteria</taxon>
        <taxon>Pseudomonadati</taxon>
        <taxon>Pseudomonadota</taxon>
        <taxon>Betaproteobacteria</taxon>
        <taxon>Burkholderiales</taxon>
        <taxon>Burkholderiaceae</taxon>
        <taxon>Cupriavidus</taxon>
    </lineage>
</organism>